<sequence>MTSKAVVKAFYESDLANDASVVERFFHKDCKLHWTNNQGIILLEYNDIIAFFEGTRQSYNHLRFGFTHFIEAESFVTTRHTLYGTTIENPNIETMIAHFSTIWEVKDNKLYRGYEISQHADESDEKGMESYKEINI</sequence>
<dbReference type="InterPro" id="IPR037401">
    <property type="entry name" value="SnoaL-like"/>
</dbReference>
<evidence type="ECO:0000313" key="2">
    <source>
        <dbReference type="EMBL" id="SDR76084.1"/>
    </source>
</evidence>
<accession>A0A1H1LNC3</accession>
<gene>
    <name evidence="2" type="ORF">SAMN04489797_0038</name>
</gene>
<dbReference type="SUPFAM" id="SSF54427">
    <property type="entry name" value="NTF2-like"/>
    <property type="match status" value="1"/>
</dbReference>
<name>A0A1H1LNC3_9FLAO</name>
<evidence type="ECO:0000259" key="1">
    <source>
        <dbReference type="Pfam" id="PF12680"/>
    </source>
</evidence>
<dbReference type="EMBL" id="LT629774">
    <property type="protein sequence ID" value="SDR76084.1"/>
    <property type="molecule type" value="Genomic_DNA"/>
</dbReference>
<dbReference type="InterPro" id="IPR032710">
    <property type="entry name" value="NTF2-like_dom_sf"/>
</dbReference>
<dbReference type="AlphaFoldDB" id="A0A1H1LNC3"/>
<keyword evidence="3" id="KW-1185">Reference proteome</keyword>
<organism evidence="2 3">
    <name type="scientific">Winogradskyella sediminis</name>
    <dbReference type="NCBI Taxonomy" id="1382466"/>
    <lineage>
        <taxon>Bacteria</taxon>
        <taxon>Pseudomonadati</taxon>
        <taxon>Bacteroidota</taxon>
        <taxon>Flavobacteriia</taxon>
        <taxon>Flavobacteriales</taxon>
        <taxon>Flavobacteriaceae</taxon>
        <taxon>Winogradskyella</taxon>
    </lineage>
</organism>
<dbReference type="Pfam" id="PF12680">
    <property type="entry name" value="SnoaL_2"/>
    <property type="match status" value="1"/>
</dbReference>
<proteinExistence type="predicted"/>
<dbReference type="RefSeq" id="WP_092443082.1">
    <property type="nucleotide sequence ID" value="NZ_LT629774.1"/>
</dbReference>
<dbReference type="Proteomes" id="UP000198963">
    <property type="component" value="Chromosome I"/>
</dbReference>
<dbReference type="STRING" id="1249933.SAMN04489797_0038"/>
<protein>
    <submittedName>
        <fullName evidence="2">SnoaL-like domain-containing protein</fullName>
    </submittedName>
</protein>
<reference evidence="2 3" key="1">
    <citation type="submission" date="2016-10" db="EMBL/GenBank/DDBJ databases">
        <authorList>
            <person name="Varghese N."/>
            <person name="Submissions S."/>
        </authorList>
    </citation>
    <scope>NUCLEOTIDE SEQUENCE [LARGE SCALE GENOMIC DNA]</scope>
    <source>
        <strain evidence="2 3">RHA_55</strain>
    </source>
</reference>
<evidence type="ECO:0000313" key="3">
    <source>
        <dbReference type="Proteomes" id="UP000198963"/>
    </source>
</evidence>
<dbReference type="Gene3D" id="3.10.450.50">
    <property type="match status" value="1"/>
</dbReference>
<feature type="domain" description="SnoaL-like" evidence="1">
    <location>
        <begin position="7"/>
        <end position="111"/>
    </location>
</feature>